<dbReference type="PANTHER" id="PTHR42998:SF1">
    <property type="entry name" value="TYPE I RESTRICTION ENZYME HINDI METHYLASE SUBUNIT"/>
    <property type="match status" value="1"/>
</dbReference>
<dbReference type="GO" id="GO:0009307">
    <property type="term" value="P:DNA restriction-modification system"/>
    <property type="evidence" value="ECO:0007669"/>
    <property type="project" value="UniProtKB-KW"/>
</dbReference>
<comment type="caution">
    <text evidence="5">The sequence shown here is derived from an EMBL/GenBank/DDBJ whole genome shotgun (WGS) entry which is preliminary data.</text>
</comment>
<dbReference type="Proteomes" id="UP000010411">
    <property type="component" value="Unassembled WGS sequence"/>
</dbReference>
<evidence type="ECO:0000256" key="1">
    <source>
        <dbReference type="ARBA" id="ARBA00022747"/>
    </source>
</evidence>
<dbReference type="InterPro" id="IPR003356">
    <property type="entry name" value="DNA_methylase_A-5"/>
</dbReference>
<keyword evidence="5" id="KW-0808">Transferase</keyword>
<dbReference type="Gene3D" id="3.40.50.150">
    <property type="entry name" value="Vaccinia Virus protein VP39"/>
    <property type="match status" value="1"/>
</dbReference>
<dbReference type="PRINTS" id="PR00507">
    <property type="entry name" value="N12N6MTFRASE"/>
</dbReference>
<accession>L1KXQ0</accession>
<reference evidence="5 6" key="1">
    <citation type="submission" date="2012-11" db="EMBL/GenBank/DDBJ databases">
        <authorList>
            <person name="Huguet-Tapia J.C."/>
            <person name="Durkin A.S."/>
            <person name="Pettis G.S."/>
            <person name="Badger J.H."/>
        </authorList>
    </citation>
    <scope>NUCLEOTIDE SEQUENCE [LARGE SCALE GENOMIC DNA]</scope>
    <source>
        <strain evidence="5 6">91-03</strain>
    </source>
</reference>
<protein>
    <submittedName>
        <fullName evidence="5">N-6 DNA Methylase</fullName>
    </submittedName>
</protein>
<evidence type="ECO:0000256" key="3">
    <source>
        <dbReference type="SAM" id="MobiDB-lite"/>
    </source>
</evidence>
<dbReference type="SUPFAM" id="SSF53335">
    <property type="entry name" value="S-adenosyl-L-methionine-dependent methyltransferases"/>
    <property type="match status" value="1"/>
</dbReference>
<evidence type="ECO:0000256" key="2">
    <source>
        <dbReference type="SAM" id="Coils"/>
    </source>
</evidence>
<dbReference type="EMBL" id="AEJC01000297">
    <property type="protein sequence ID" value="EKX65304.1"/>
    <property type="molecule type" value="Genomic_DNA"/>
</dbReference>
<dbReference type="Pfam" id="PF02384">
    <property type="entry name" value="N6_Mtase"/>
    <property type="match status" value="1"/>
</dbReference>
<keyword evidence="1" id="KW-0680">Restriction system</keyword>
<feature type="domain" description="DNA methylase adenine-specific" evidence="4">
    <location>
        <begin position="185"/>
        <end position="489"/>
    </location>
</feature>
<dbReference type="GO" id="GO:0008170">
    <property type="term" value="F:N-methyltransferase activity"/>
    <property type="evidence" value="ECO:0007669"/>
    <property type="project" value="InterPro"/>
</dbReference>
<dbReference type="RefSeq" id="WP_009315377.1">
    <property type="nucleotide sequence ID" value="NZ_AEJC01000297.1"/>
</dbReference>
<feature type="coiled-coil region" evidence="2">
    <location>
        <begin position="494"/>
        <end position="521"/>
    </location>
</feature>
<dbReference type="GO" id="GO:0032259">
    <property type="term" value="P:methylation"/>
    <property type="evidence" value="ECO:0007669"/>
    <property type="project" value="UniProtKB-KW"/>
</dbReference>
<keyword evidence="5" id="KW-0489">Methyltransferase</keyword>
<dbReference type="InterPro" id="IPR029063">
    <property type="entry name" value="SAM-dependent_MTases_sf"/>
</dbReference>
<evidence type="ECO:0000259" key="4">
    <source>
        <dbReference type="Pfam" id="PF02384"/>
    </source>
</evidence>
<dbReference type="AlphaFoldDB" id="L1KXQ0"/>
<dbReference type="PANTHER" id="PTHR42998">
    <property type="entry name" value="TYPE I RESTRICTION ENZYME HINDVIIP M PROTEIN-RELATED"/>
    <property type="match status" value="1"/>
</dbReference>
<feature type="region of interest" description="Disordered" evidence="3">
    <location>
        <begin position="28"/>
        <end position="48"/>
    </location>
</feature>
<proteinExistence type="predicted"/>
<evidence type="ECO:0000313" key="5">
    <source>
        <dbReference type="EMBL" id="EKX65304.1"/>
    </source>
</evidence>
<gene>
    <name evidence="5" type="ORF">STRIP9103_04373</name>
</gene>
<dbReference type="OrthoDB" id="9784823at2"/>
<dbReference type="InterPro" id="IPR052916">
    <property type="entry name" value="Type-I_RE_MTase_Subunit"/>
</dbReference>
<dbReference type="GO" id="GO:0003677">
    <property type="term" value="F:DNA binding"/>
    <property type="evidence" value="ECO:0007669"/>
    <property type="project" value="InterPro"/>
</dbReference>
<dbReference type="PROSITE" id="PS00092">
    <property type="entry name" value="N6_MTASE"/>
    <property type="match status" value="1"/>
</dbReference>
<evidence type="ECO:0000313" key="6">
    <source>
        <dbReference type="Proteomes" id="UP000010411"/>
    </source>
</evidence>
<organism evidence="5 6">
    <name type="scientific">Streptomyces ipomoeae 91-03</name>
    <dbReference type="NCBI Taxonomy" id="698759"/>
    <lineage>
        <taxon>Bacteria</taxon>
        <taxon>Bacillati</taxon>
        <taxon>Actinomycetota</taxon>
        <taxon>Actinomycetes</taxon>
        <taxon>Kitasatosporales</taxon>
        <taxon>Streptomycetaceae</taxon>
        <taxon>Streptomyces</taxon>
    </lineage>
</organism>
<sequence>MTDFGERLVSRSDIARMAGVKRPAVTNWERRHTDFPTPVAPESGGPEPEAFRAGDVLTWLSGRTIPANALQPGEPAGTTYGDRFRAGLRGNRSGSLLSAVEQLAGRDAARFAGRLRMPDYLNLLLSLVFFQSHEDKRWARYVEDPAVALVDPDLDLPVEYDRLSLADVIRFLDRNPPASRDESRQAFDRLLSLLRDADARAADEFFTPPSVSRVMARSLAAQGPPARRLYDPFCRSGELLCAYLDAIAERGGDAPEEITGREPRKAALRLARMNVLLHGGRRPRLAPGPVRPEGDPPDPPGMFDAVLTNPPFGGGNVIVVGEEKPREPWHYARTHSPQFDWLQYVLSRLAPGGRAAVLMPSGASFQGGAERHVRAYLLENGALDCVMALPSQLFERTRIQTQIWFLRPPRGRAEQVLFVDGAGLGHMASRYRRSLSDDDVDRLVRAYASWHEARDSGRDHAGIPGLSRAVRPEEIVALDYRMDPPLLVHGDAPMEAADRDATTARDRLARLSKELGRLSARARAADSAVEERLRRYGL</sequence>
<dbReference type="PATRIC" id="fig|698759.3.peg.4080"/>
<name>L1KXQ0_9ACTN</name>
<keyword evidence="2" id="KW-0175">Coiled coil</keyword>
<keyword evidence="6" id="KW-1185">Reference proteome</keyword>
<dbReference type="InterPro" id="IPR002052">
    <property type="entry name" value="DNA_methylase_N6_adenine_CS"/>
</dbReference>